<keyword evidence="10" id="KW-1185">Reference proteome</keyword>
<dbReference type="CDD" id="cd21147">
    <property type="entry name" value="RsmF_methylt_CTD1"/>
    <property type="match status" value="1"/>
</dbReference>
<dbReference type="Proteomes" id="UP000195437">
    <property type="component" value="Chromosome"/>
</dbReference>
<dbReference type="GO" id="GO:0008757">
    <property type="term" value="F:S-adenosylmethionine-dependent methyltransferase activity"/>
    <property type="evidence" value="ECO:0007669"/>
    <property type="project" value="InterPro"/>
</dbReference>
<comment type="similarity">
    <text evidence="1 7">Belongs to the class I-like SAM-binding methyltransferase superfamily. RsmB/NOP family.</text>
</comment>
<dbReference type="KEGG" id="tum:CBW65_14510"/>
<evidence type="ECO:0000259" key="8">
    <source>
        <dbReference type="PROSITE" id="PS51686"/>
    </source>
</evidence>
<dbReference type="Pfam" id="PF01189">
    <property type="entry name" value="Methyltr_RsmB-F"/>
    <property type="match status" value="1"/>
</dbReference>
<dbReference type="InterPro" id="IPR001678">
    <property type="entry name" value="MeTrfase_RsmB-F_NOP2_dom"/>
</dbReference>
<dbReference type="Pfam" id="PF13636">
    <property type="entry name" value="Methyltranf_PUA"/>
    <property type="match status" value="1"/>
</dbReference>
<dbReference type="NCBIfam" id="TIGR00446">
    <property type="entry name" value="nop2p"/>
    <property type="match status" value="1"/>
</dbReference>
<dbReference type="InterPro" id="IPR031340">
    <property type="entry name" value="RsmF_methylt_CI"/>
</dbReference>
<organism evidence="9 10">
    <name type="scientific">Tumebacillus avium</name>
    <dbReference type="NCBI Taxonomy" id="1903704"/>
    <lineage>
        <taxon>Bacteria</taxon>
        <taxon>Bacillati</taxon>
        <taxon>Bacillota</taxon>
        <taxon>Bacilli</taxon>
        <taxon>Bacillales</taxon>
        <taxon>Alicyclobacillaceae</taxon>
        <taxon>Tumebacillus</taxon>
    </lineage>
</organism>
<dbReference type="PANTHER" id="PTHR22807:SF30">
    <property type="entry name" value="28S RRNA (CYTOSINE(4447)-C(5))-METHYLTRANSFERASE-RELATED"/>
    <property type="match status" value="1"/>
</dbReference>
<evidence type="ECO:0000256" key="6">
    <source>
        <dbReference type="ARBA" id="ARBA00022884"/>
    </source>
</evidence>
<dbReference type="InterPro" id="IPR023267">
    <property type="entry name" value="RCMT"/>
</dbReference>
<dbReference type="CDD" id="cd02440">
    <property type="entry name" value="AdoMet_MTases"/>
    <property type="match status" value="1"/>
</dbReference>
<dbReference type="InterPro" id="IPR031341">
    <property type="entry name" value="Methyltr_RsmF_N"/>
</dbReference>
<keyword evidence="2" id="KW-0963">Cytoplasm</keyword>
<evidence type="ECO:0000256" key="3">
    <source>
        <dbReference type="ARBA" id="ARBA00022603"/>
    </source>
</evidence>
<feature type="domain" description="SAM-dependent MTase RsmB/NOP-type" evidence="8">
    <location>
        <begin position="29"/>
        <end position="309"/>
    </location>
</feature>
<dbReference type="GO" id="GO:0003723">
    <property type="term" value="F:RNA binding"/>
    <property type="evidence" value="ECO:0007669"/>
    <property type="project" value="UniProtKB-UniRule"/>
</dbReference>
<dbReference type="InterPro" id="IPR018314">
    <property type="entry name" value="RsmB/NOL1/NOP2-like_CS"/>
</dbReference>
<feature type="active site" description="Nucleophile" evidence="7">
    <location>
        <position position="238"/>
    </location>
</feature>
<dbReference type="Gene3D" id="3.40.50.150">
    <property type="entry name" value="Vaccinia Virus protein VP39"/>
    <property type="match status" value="1"/>
</dbReference>
<dbReference type="GO" id="GO:0001510">
    <property type="term" value="P:RNA methylation"/>
    <property type="evidence" value="ECO:0007669"/>
    <property type="project" value="InterPro"/>
</dbReference>
<dbReference type="Pfam" id="PF17125">
    <property type="entry name" value="Methyltr_RsmF_N"/>
    <property type="match status" value="1"/>
</dbReference>
<dbReference type="OrthoDB" id="9810297at2"/>
<feature type="binding site" evidence="7">
    <location>
        <position position="185"/>
    </location>
    <ligand>
        <name>S-adenosyl-L-methionine</name>
        <dbReference type="ChEBI" id="CHEBI:59789"/>
    </ligand>
</feature>
<keyword evidence="5 7" id="KW-0949">S-adenosyl-L-methionine</keyword>
<dbReference type="InterPro" id="IPR049560">
    <property type="entry name" value="MeTrfase_RsmB-F_NOP2_cat"/>
</dbReference>
<evidence type="ECO:0000313" key="9">
    <source>
        <dbReference type="EMBL" id="ARU63918.1"/>
    </source>
</evidence>
<dbReference type="PROSITE" id="PS01153">
    <property type="entry name" value="NOL1_NOP2_SUN"/>
    <property type="match status" value="1"/>
</dbReference>
<name>A0A1Y0ITI8_9BACL</name>
<dbReference type="EMBL" id="CP021434">
    <property type="protein sequence ID" value="ARU63918.1"/>
    <property type="molecule type" value="Genomic_DNA"/>
</dbReference>
<reference evidence="10" key="1">
    <citation type="submission" date="2017-05" db="EMBL/GenBank/DDBJ databases">
        <authorList>
            <person name="Sung H."/>
        </authorList>
    </citation>
    <scope>NUCLEOTIDE SEQUENCE [LARGE SCALE GENOMIC DNA]</scope>
    <source>
        <strain evidence="10">AR23208</strain>
    </source>
</reference>
<proteinExistence type="inferred from homology"/>
<dbReference type="InterPro" id="IPR011023">
    <property type="entry name" value="Nop2p"/>
</dbReference>
<dbReference type="GO" id="GO:0008173">
    <property type="term" value="F:RNA methyltransferase activity"/>
    <property type="evidence" value="ECO:0007669"/>
    <property type="project" value="InterPro"/>
</dbReference>
<dbReference type="Pfam" id="PF17126">
    <property type="entry name" value="RsmF_methylt_CI"/>
    <property type="match status" value="1"/>
</dbReference>
<sequence length="462" mass="51279">MSLAEERTFYPEAFLTRMQELLGDEYAAFRETLDRPSVQGLRVNTLKTSAEQLLQLAPFHLEPVPWVPGGFYFQAPERPGKHPYHAAGVYYIQEPSAMSVAEALQPERGDRVLDLCAAPGGKSTHLAALLQGTGLLVTNEPHPQRAKILSENIERFGVRNALVTNEMPDRLAERFPAFFDKILVDAPCSGEGMFRKDPDACGEWSPGHVTACAVRQLDILDSAAKMLRAGGTLVYSTCTFAPDENEGLIEAFLQKYEEFEVLEIHTFDHFAPGRPEWAAAGRAELEKTARLWPHRLRGEGHYVAHLRKTDGEPAPRRKEVKPVKIPPEALKSHRQFAEEALTTTPEGEFLLFGDNLYLVPSGLPDLKGLKVVRPGWHLGTLKKNRFEPSHALALGLHPDEIRHTVPLTADSPATLQYLRGETVTADSAKGWVVLTVDGFPLGWGKQSGGVVKNHYPKGLRWP</sequence>
<dbReference type="PROSITE" id="PS51686">
    <property type="entry name" value="SAM_MT_RSMB_NOP"/>
    <property type="match status" value="1"/>
</dbReference>
<comment type="caution">
    <text evidence="7">Lacks conserved residue(s) required for the propagation of feature annotation.</text>
</comment>
<evidence type="ECO:0000256" key="7">
    <source>
        <dbReference type="PROSITE-ProRule" id="PRU01023"/>
    </source>
</evidence>
<evidence type="ECO:0000313" key="10">
    <source>
        <dbReference type="Proteomes" id="UP000195437"/>
    </source>
</evidence>
<evidence type="ECO:0000256" key="1">
    <source>
        <dbReference type="ARBA" id="ARBA00007494"/>
    </source>
</evidence>
<keyword evidence="3 7" id="KW-0489">Methyltransferase</keyword>
<feature type="binding site" evidence="7">
    <location>
        <position position="140"/>
    </location>
    <ligand>
        <name>S-adenosyl-L-methionine</name>
        <dbReference type="ChEBI" id="CHEBI:59789"/>
    </ligand>
</feature>
<feature type="binding site" evidence="7">
    <location>
        <begin position="116"/>
        <end position="122"/>
    </location>
    <ligand>
        <name>S-adenosyl-L-methionine</name>
        <dbReference type="ChEBI" id="CHEBI:59789"/>
    </ligand>
</feature>
<dbReference type="AlphaFoldDB" id="A0A1Y0ITI8"/>
<gene>
    <name evidence="9" type="ORF">CBW65_14510</name>
</gene>
<dbReference type="Gene3D" id="2.30.130.60">
    <property type="match status" value="1"/>
</dbReference>
<dbReference type="PRINTS" id="PR02008">
    <property type="entry name" value="RCMTFAMILY"/>
</dbReference>
<dbReference type="InterPro" id="IPR029063">
    <property type="entry name" value="SAM-dependent_MTases_sf"/>
</dbReference>
<keyword evidence="4 7" id="KW-0808">Transferase</keyword>
<dbReference type="PANTHER" id="PTHR22807">
    <property type="entry name" value="NOP2 YEAST -RELATED NOL1/NOP2/FMU SUN DOMAIN-CONTAINING"/>
    <property type="match status" value="1"/>
</dbReference>
<dbReference type="Gene3D" id="3.30.70.1170">
    <property type="entry name" value="Sun protein, domain 3"/>
    <property type="match status" value="1"/>
</dbReference>
<dbReference type="GO" id="GO:0006396">
    <property type="term" value="P:RNA processing"/>
    <property type="evidence" value="ECO:0007669"/>
    <property type="project" value="InterPro"/>
</dbReference>
<protein>
    <recommendedName>
        <fullName evidence="8">SAM-dependent MTase RsmB/NOP-type domain-containing protein</fullName>
    </recommendedName>
</protein>
<accession>A0A1Y0ITI8</accession>
<keyword evidence="6 7" id="KW-0694">RNA-binding</keyword>
<evidence type="ECO:0000256" key="5">
    <source>
        <dbReference type="ARBA" id="ARBA00022691"/>
    </source>
</evidence>
<dbReference type="SUPFAM" id="SSF53335">
    <property type="entry name" value="S-adenosyl-L-methionine-dependent methyltransferases"/>
    <property type="match status" value="1"/>
</dbReference>
<dbReference type="InterPro" id="IPR027391">
    <property type="entry name" value="Nol1_Nop2_Fmu_2"/>
</dbReference>
<evidence type="ECO:0000256" key="4">
    <source>
        <dbReference type="ARBA" id="ARBA00022679"/>
    </source>
</evidence>
<evidence type="ECO:0000256" key="2">
    <source>
        <dbReference type="ARBA" id="ARBA00022490"/>
    </source>
</evidence>